<comment type="similarity">
    <text evidence="2">Belongs to the NGG1 family.</text>
</comment>
<feature type="region of interest" description="Disordered" evidence="6">
    <location>
        <begin position="1"/>
        <end position="35"/>
    </location>
</feature>
<evidence type="ECO:0000313" key="7">
    <source>
        <dbReference type="EMBL" id="KAL0276633.1"/>
    </source>
</evidence>
<feature type="region of interest" description="Disordered" evidence="6">
    <location>
        <begin position="130"/>
        <end position="150"/>
    </location>
</feature>
<dbReference type="Pfam" id="PF10198">
    <property type="entry name" value="Ada3"/>
    <property type="match status" value="1"/>
</dbReference>
<dbReference type="EMBL" id="JARGDH010000002">
    <property type="protein sequence ID" value="KAL0276633.1"/>
    <property type="molecule type" value="Genomic_DNA"/>
</dbReference>
<gene>
    <name evidence="7" type="ORF">PYX00_004165</name>
</gene>
<dbReference type="InterPro" id="IPR019340">
    <property type="entry name" value="Histone_AcTrfase_su3"/>
</dbReference>
<name>A0AAW2I4K2_9NEOP</name>
<feature type="compositionally biased region" description="Basic and acidic residues" evidence="6">
    <location>
        <begin position="176"/>
        <end position="187"/>
    </location>
</feature>
<evidence type="ECO:0000256" key="1">
    <source>
        <dbReference type="ARBA" id="ARBA00004123"/>
    </source>
</evidence>
<dbReference type="AlphaFoldDB" id="A0AAW2I4K2"/>
<evidence type="ECO:0000256" key="5">
    <source>
        <dbReference type="ARBA" id="ARBA00023242"/>
    </source>
</evidence>
<proteinExistence type="inferred from homology"/>
<sequence>MLPGKGKHGFKRSGKGGKDIGKLAQSTSKAKDSPVAKTKLKDFDLLDEKDGGILASLPLFKTSDNTRMLPRYTAVLSRSEEDGVGMEDLDTLQLELEALLSCVAVRNRVIREEIKLLETAEEKRDKKTKLAIGNNIKRSAATRGDERPMKKLKESLKSEMSITGKLNKFKGPSDIQAKDSPKPEAPKIVIHKNDTPNKFWASVEPFCSPITQEDLNYLGELIATREKERDSDLMKIPPLGRHYSMRWADEDLGDEVKRRPDVPERISGTAGPLTQRLISALIEEKISPLQETNENKVNRDISGHRMSTIKNVQSLAFERRVRRELKEQGILDGDEAPKKQADDELLLEIKRVQAELQVISHHNLQQLKHLHNLALAQVQRQEIKMKIKSIDAELLNIYASKQKKKHFTKKEKDQAWRFIKERELLLKQLYSINGNN</sequence>
<evidence type="ECO:0000256" key="3">
    <source>
        <dbReference type="ARBA" id="ARBA00023015"/>
    </source>
</evidence>
<dbReference type="PANTHER" id="PTHR13556:SF2">
    <property type="entry name" value="TRANSCRIPTIONAL ADAPTER 3"/>
    <property type="match status" value="1"/>
</dbReference>
<comment type="caution">
    <text evidence="7">The sequence shown here is derived from an EMBL/GenBank/DDBJ whole genome shotgun (WGS) entry which is preliminary data.</text>
</comment>
<evidence type="ECO:0008006" key="8">
    <source>
        <dbReference type="Google" id="ProtNLM"/>
    </source>
</evidence>
<dbReference type="PANTHER" id="PTHR13556">
    <property type="entry name" value="TRANSCRIPTIONAL ADAPTER 3-RELATED"/>
    <property type="match status" value="1"/>
</dbReference>
<dbReference type="GO" id="GO:0003713">
    <property type="term" value="F:transcription coactivator activity"/>
    <property type="evidence" value="ECO:0007669"/>
    <property type="project" value="TreeGrafter"/>
</dbReference>
<evidence type="ECO:0000256" key="6">
    <source>
        <dbReference type="SAM" id="MobiDB-lite"/>
    </source>
</evidence>
<protein>
    <recommendedName>
        <fullName evidence="8">Transcriptional adapter 3</fullName>
    </recommendedName>
</protein>
<feature type="compositionally biased region" description="Basic residues" evidence="6">
    <location>
        <begin position="1"/>
        <end position="15"/>
    </location>
</feature>
<accession>A0AAW2I4K2</accession>
<evidence type="ECO:0000256" key="4">
    <source>
        <dbReference type="ARBA" id="ARBA00023163"/>
    </source>
</evidence>
<keyword evidence="5" id="KW-0539">Nucleus</keyword>
<evidence type="ECO:0000256" key="2">
    <source>
        <dbReference type="ARBA" id="ARBA00005330"/>
    </source>
</evidence>
<keyword evidence="3" id="KW-0805">Transcription regulation</keyword>
<dbReference type="GO" id="GO:0000124">
    <property type="term" value="C:SAGA complex"/>
    <property type="evidence" value="ECO:0007669"/>
    <property type="project" value="TreeGrafter"/>
</dbReference>
<organism evidence="7">
    <name type="scientific">Menopon gallinae</name>
    <name type="common">poultry shaft louse</name>
    <dbReference type="NCBI Taxonomy" id="328185"/>
    <lineage>
        <taxon>Eukaryota</taxon>
        <taxon>Metazoa</taxon>
        <taxon>Ecdysozoa</taxon>
        <taxon>Arthropoda</taxon>
        <taxon>Hexapoda</taxon>
        <taxon>Insecta</taxon>
        <taxon>Pterygota</taxon>
        <taxon>Neoptera</taxon>
        <taxon>Paraneoptera</taxon>
        <taxon>Psocodea</taxon>
        <taxon>Troctomorpha</taxon>
        <taxon>Phthiraptera</taxon>
        <taxon>Amblycera</taxon>
        <taxon>Menoponidae</taxon>
        <taxon>Menopon</taxon>
    </lineage>
</organism>
<dbReference type="GO" id="GO:0006357">
    <property type="term" value="P:regulation of transcription by RNA polymerase II"/>
    <property type="evidence" value="ECO:0007669"/>
    <property type="project" value="TreeGrafter"/>
</dbReference>
<reference evidence="7" key="1">
    <citation type="journal article" date="2024" name="Gigascience">
        <title>Chromosome-level genome of the poultry shaft louse Menopon gallinae provides insight into the host-switching and adaptive evolution of parasitic lice.</title>
        <authorList>
            <person name="Xu Y."/>
            <person name="Ma L."/>
            <person name="Liu S."/>
            <person name="Liang Y."/>
            <person name="Liu Q."/>
            <person name="He Z."/>
            <person name="Tian L."/>
            <person name="Duan Y."/>
            <person name="Cai W."/>
            <person name="Li H."/>
            <person name="Song F."/>
        </authorList>
    </citation>
    <scope>NUCLEOTIDE SEQUENCE</scope>
    <source>
        <strain evidence="7">Cailab_2023a</strain>
    </source>
</reference>
<feature type="region of interest" description="Disordered" evidence="6">
    <location>
        <begin position="167"/>
        <end position="187"/>
    </location>
</feature>
<dbReference type="GO" id="GO:0005634">
    <property type="term" value="C:nucleus"/>
    <property type="evidence" value="ECO:0007669"/>
    <property type="project" value="UniProtKB-SubCell"/>
</dbReference>
<comment type="subcellular location">
    <subcellularLocation>
        <location evidence="1">Nucleus</location>
    </subcellularLocation>
</comment>
<keyword evidence="4" id="KW-0804">Transcription</keyword>